<evidence type="ECO:0000313" key="1">
    <source>
        <dbReference type="EMBL" id="CAG8846585.1"/>
    </source>
</evidence>
<gene>
    <name evidence="1" type="ORF">GMARGA_LOCUS38234</name>
</gene>
<comment type="caution">
    <text evidence="1">The sequence shown here is derived from an EMBL/GenBank/DDBJ whole genome shotgun (WGS) entry which is preliminary data.</text>
</comment>
<dbReference type="EMBL" id="CAJVQB010084158">
    <property type="protein sequence ID" value="CAG8846585.1"/>
    <property type="molecule type" value="Genomic_DNA"/>
</dbReference>
<keyword evidence="2" id="KW-1185">Reference proteome</keyword>
<accession>A0ABN7X2L9</accession>
<dbReference type="Proteomes" id="UP000789901">
    <property type="component" value="Unassembled WGS sequence"/>
</dbReference>
<reference evidence="1 2" key="1">
    <citation type="submission" date="2021-06" db="EMBL/GenBank/DDBJ databases">
        <authorList>
            <person name="Kallberg Y."/>
            <person name="Tangrot J."/>
            <person name="Rosling A."/>
        </authorList>
    </citation>
    <scope>NUCLEOTIDE SEQUENCE [LARGE SCALE GENOMIC DNA]</scope>
    <source>
        <strain evidence="1 2">120-4 pot B 10/14</strain>
    </source>
</reference>
<feature type="non-terminal residue" evidence="1">
    <location>
        <position position="1"/>
    </location>
</feature>
<organism evidence="1 2">
    <name type="scientific">Gigaspora margarita</name>
    <dbReference type="NCBI Taxonomy" id="4874"/>
    <lineage>
        <taxon>Eukaryota</taxon>
        <taxon>Fungi</taxon>
        <taxon>Fungi incertae sedis</taxon>
        <taxon>Mucoromycota</taxon>
        <taxon>Glomeromycotina</taxon>
        <taxon>Glomeromycetes</taxon>
        <taxon>Diversisporales</taxon>
        <taxon>Gigasporaceae</taxon>
        <taxon>Gigaspora</taxon>
    </lineage>
</organism>
<sequence>VEFQNRGTSHTHSCYWTTNAIKDMITNNVIRSTISNPEHVPELYAAL</sequence>
<evidence type="ECO:0000313" key="2">
    <source>
        <dbReference type="Proteomes" id="UP000789901"/>
    </source>
</evidence>
<name>A0ABN7X2L9_GIGMA</name>
<proteinExistence type="predicted"/>
<feature type="non-terminal residue" evidence="1">
    <location>
        <position position="47"/>
    </location>
</feature>
<protein>
    <submittedName>
        <fullName evidence="1">39873_t:CDS:1</fullName>
    </submittedName>
</protein>